<dbReference type="Gene3D" id="1.10.1660.10">
    <property type="match status" value="1"/>
</dbReference>
<dbReference type="SMART" id="SM00422">
    <property type="entry name" value="HTH_MERR"/>
    <property type="match status" value="1"/>
</dbReference>
<proteinExistence type="predicted"/>
<dbReference type="InterPro" id="IPR010499">
    <property type="entry name" value="AraC_E-bd"/>
</dbReference>
<dbReference type="InterPro" id="IPR009061">
    <property type="entry name" value="DNA-bd_dom_put_sf"/>
</dbReference>
<dbReference type="PANTHER" id="PTHR30204:SF97">
    <property type="entry name" value="MERR FAMILY REGULATORY PROTEIN"/>
    <property type="match status" value="1"/>
</dbReference>
<dbReference type="PROSITE" id="PS50937">
    <property type="entry name" value="HTH_MERR_2"/>
    <property type="match status" value="1"/>
</dbReference>
<sequence>MFSIGDFARLGLVSVRMLRHYDGIGLLPPARVDDATGYRWYAADQLPRLNRIVALRKLGFSLHQVAELLDDTVSVEQLHGMLRLRRAELAAQVAADSARLAQVEARLRSIEREGKMPSVDVVLKKVPPVRVAELTALAASYEPEDIGPVIQPLYARVEAELARSGLTVSGPGIAYYEDVPDGVLVHAAVQVSGEVTGDTELQVTFLPGLPEAATAVHHGPMSESGTAFNELARWLTDNGYRGGQYAREVYLHCPPNVEQQGWITELQIPVTRG</sequence>
<protein>
    <submittedName>
        <fullName evidence="3">DNA-binding transcriptional MerR regulator</fullName>
    </submittedName>
</protein>
<evidence type="ECO:0000313" key="4">
    <source>
        <dbReference type="Proteomes" id="UP000585638"/>
    </source>
</evidence>
<dbReference type="EMBL" id="JACHIR010000001">
    <property type="protein sequence ID" value="MBB5890150.1"/>
    <property type="molecule type" value="Genomic_DNA"/>
</dbReference>
<dbReference type="GO" id="GO:0003700">
    <property type="term" value="F:DNA-binding transcription factor activity"/>
    <property type="evidence" value="ECO:0007669"/>
    <property type="project" value="InterPro"/>
</dbReference>
<comment type="caution">
    <text evidence="3">The sequence shown here is derived from an EMBL/GenBank/DDBJ whole genome shotgun (WGS) entry which is preliminary data.</text>
</comment>
<dbReference type="Gene3D" id="3.20.80.10">
    <property type="entry name" value="Regulatory factor, effector binding domain"/>
    <property type="match status" value="1"/>
</dbReference>
<dbReference type="RefSeq" id="WP_184859438.1">
    <property type="nucleotide sequence ID" value="NZ_BAAAWY010000025.1"/>
</dbReference>
<dbReference type="Pfam" id="PF06445">
    <property type="entry name" value="GyrI-like"/>
    <property type="match status" value="1"/>
</dbReference>
<dbReference type="Proteomes" id="UP000585638">
    <property type="component" value="Unassembled WGS sequence"/>
</dbReference>
<dbReference type="InterPro" id="IPR000551">
    <property type="entry name" value="MerR-type_HTH_dom"/>
</dbReference>
<dbReference type="SMART" id="SM00871">
    <property type="entry name" value="AraC_E_bind"/>
    <property type="match status" value="1"/>
</dbReference>
<dbReference type="InterPro" id="IPR011256">
    <property type="entry name" value="Reg_factor_effector_dom_sf"/>
</dbReference>
<accession>A0A7W9NEZ4</accession>
<dbReference type="InterPro" id="IPR029442">
    <property type="entry name" value="GyrI-like"/>
</dbReference>
<evidence type="ECO:0000256" key="1">
    <source>
        <dbReference type="ARBA" id="ARBA00023125"/>
    </source>
</evidence>
<keyword evidence="1 3" id="KW-0238">DNA-binding</keyword>
<dbReference type="InterPro" id="IPR047057">
    <property type="entry name" value="MerR_fam"/>
</dbReference>
<dbReference type="SUPFAM" id="SSF46955">
    <property type="entry name" value="Putative DNA-binding domain"/>
    <property type="match status" value="1"/>
</dbReference>
<gene>
    <name evidence="3" type="ORF">BJ998_001346</name>
</gene>
<reference evidence="3 4" key="1">
    <citation type="submission" date="2020-08" db="EMBL/GenBank/DDBJ databases">
        <title>Sequencing the genomes of 1000 actinobacteria strains.</title>
        <authorList>
            <person name="Klenk H.-P."/>
        </authorList>
    </citation>
    <scope>NUCLEOTIDE SEQUENCE [LARGE SCALE GENOMIC DNA]</scope>
    <source>
        <strain evidence="3 4">DSM 43851</strain>
    </source>
</reference>
<evidence type="ECO:0000259" key="2">
    <source>
        <dbReference type="PROSITE" id="PS50937"/>
    </source>
</evidence>
<dbReference type="SUPFAM" id="SSF55136">
    <property type="entry name" value="Probable bacterial effector-binding domain"/>
    <property type="match status" value="1"/>
</dbReference>
<feature type="domain" description="HTH merR-type" evidence="2">
    <location>
        <begin position="1"/>
        <end position="71"/>
    </location>
</feature>
<evidence type="ECO:0000313" key="3">
    <source>
        <dbReference type="EMBL" id="MBB5890150.1"/>
    </source>
</evidence>
<keyword evidence="4" id="KW-1185">Reference proteome</keyword>
<dbReference type="CDD" id="cd01107">
    <property type="entry name" value="HTH_BmrR"/>
    <property type="match status" value="1"/>
</dbReference>
<dbReference type="GO" id="GO:0003677">
    <property type="term" value="F:DNA binding"/>
    <property type="evidence" value="ECO:0007669"/>
    <property type="project" value="UniProtKB-KW"/>
</dbReference>
<name>A0A7W9NEZ4_9PSEU</name>
<dbReference type="AlphaFoldDB" id="A0A7W9NEZ4"/>
<organism evidence="3 4">
    <name type="scientific">Kutzneria kofuensis</name>
    <dbReference type="NCBI Taxonomy" id="103725"/>
    <lineage>
        <taxon>Bacteria</taxon>
        <taxon>Bacillati</taxon>
        <taxon>Actinomycetota</taxon>
        <taxon>Actinomycetes</taxon>
        <taxon>Pseudonocardiales</taxon>
        <taxon>Pseudonocardiaceae</taxon>
        <taxon>Kutzneria</taxon>
    </lineage>
</organism>
<dbReference type="PANTHER" id="PTHR30204">
    <property type="entry name" value="REDOX-CYCLING DRUG-SENSING TRANSCRIPTIONAL ACTIVATOR SOXR"/>
    <property type="match status" value="1"/>
</dbReference>
<dbReference type="Pfam" id="PF13411">
    <property type="entry name" value="MerR_1"/>
    <property type="match status" value="1"/>
</dbReference>